<dbReference type="GO" id="GO:0005840">
    <property type="term" value="C:ribosome"/>
    <property type="evidence" value="ECO:0007669"/>
    <property type="project" value="UniProtKB-KW"/>
</dbReference>
<dbReference type="InterPro" id="IPR009068">
    <property type="entry name" value="uS15_NS1_RNA-bd_sf"/>
</dbReference>
<evidence type="ECO:0000256" key="7">
    <source>
        <dbReference type="ARBA" id="ARBA00022980"/>
    </source>
</evidence>
<feature type="transmembrane region" description="Helical" evidence="12">
    <location>
        <begin position="835"/>
        <end position="860"/>
    </location>
</feature>
<evidence type="ECO:0000313" key="15">
    <source>
        <dbReference type="Proteomes" id="UP000241890"/>
    </source>
</evidence>
<dbReference type="InterPro" id="IPR027417">
    <property type="entry name" value="P-loop_NTPase"/>
</dbReference>
<dbReference type="PANTHER" id="PTHR48041">
    <property type="entry name" value="ABC TRANSPORTER G FAMILY MEMBER 28"/>
    <property type="match status" value="1"/>
</dbReference>
<dbReference type="InterPro" id="IPR043926">
    <property type="entry name" value="ABCG_dom"/>
</dbReference>
<feature type="compositionally biased region" description="Low complexity" evidence="11">
    <location>
        <begin position="1053"/>
        <end position="1069"/>
    </location>
</feature>
<feature type="compositionally biased region" description="Basic and acidic residues" evidence="11">
    <location>
        <begin position="417"/>
        <end position="427"/>
    </location>
</feature>
<dbReference type="SMART" id="SM00382">
    <property type="entry name" value="AAA"/>
    <property type="match status" value="1"/>
</dbReference>
<feature type="compositionally biased region" description="Basic and acidic residues" evidence="11">
    <location>
        <begin position="982"/>
        <end position="995"/>
    </location>
</feature>
<dbReference type="PROSITE" id="PS00362">
    <property type="entry name" value="RIBOSOMAL_S15"/>
    <property type="match status" value="1"/>
</dbReference>
<feature type="compositionally biased region" description="Basic and acidic residues" evidence="11">
    <location>
        <begin position="1015"/>
        <end position="1035"/>
    </location>
</feature>
<dbReference type="GO" id="GO:0005737">
    <property type="term" value="C:cytoplasm"/>
    <property type="evidence" value="ECO:0007669"/>
    <property type="project" value="UniProtKB-ARBA"/>
</dbReference>
<feature type="compositionally biased region" description="Polar residues" evidence="11">
    <location>
        <begin position="560"/>
        <end position="571"/>
    </location>
</feature>
<dbReference type="SUPFAM" id="SSF47060">
    <property type="entry name" value="S15/NS1 RNA-binding domain"/>
    <property type="match status" value="1"/>
</dbReference>
<comment type="caution">
    <text evidence="14">The sequence shown here is derived from an EMBL/GenBank/DDBJ whole genome shotgun (WGS) entry which is preliminary data.</text>
</comment>
<dbReference type="GO" id="GO:0016020">
    <property type="term" value="C:membrane"/>
    <property type="evidence" value="ECO:0007669"/>
    <property type="project" value="UniProtKB-SubCell"/>
</dbReference>
<feature type="domain" description="ABC transporter" evidence="13">
    <location>
        <begin position="72"/>
        <end position="316"/>
    </location>
</feature>
<dbReference type="InterPro" id="IPR003439">
    <property type="entry name" value="ABC_transporter-like_ATP-bd"/>
</dbReference>
<dbReference type="Pfam" id="PF19055">
    <property type="entry name" value="ABC2_membrane_7"/>
    <property type="match status" value="1"/>
</dbReference>
<keyword evidence="15" id="KW-1185">Reference proteome</keyword>
<feature type="region of interest" description="Disordered" evidence="11">
    <location>
        <begin position="1186"/>
        <end position="1211"/>
    </location>
</feature>
<dbReference type="AlphaFoldDB" id="A0A2R5GFP2"/>
<dbReference type="CDD" id="cd00353">
    <property type="entry name" value="Ribosomal_S15p_S13e"/>
    <property type="match status" value="1"/>
</dbReference>
<dbReference type="PROSITE" id="PS50893">
    <property type="entry name" value="ABC_TRANSPORTER_2"/>
    <property type="match status" value="1"/>
</dbReference>
<feature type="transmembrane region" description="Helical" evidence="12">
    <location>
        <begin position="880"/>
        <end position="899"/>
    </location>
</feature>
<reference evidence="14 15" key="1">
    <citation type="submission" date="2017-12" db="EMBL/GenBank/DDBJ databases">
        <title>Sequencing, de novo assembly and annotation of complete genome of a new Thraustochytrid species, strain FCC1311.</title>
        <authorList>
            <person name="Sedici K."/>
            <person name="Godart F."/>
            <person name="Aiese Cigliano R."/>
            <person name="Sanseverino W."/>
            <person name="Barakat M."/>
            <person name="Ortet P."/>
            <person name="Marechal E."/>
            <person name="Cagnac O."/>
            <person name="Amato A."/>
        </authorList>
    </citation>
    <scope>NUCLEOTIDE SEQUENCE [LARGE SCALE GENOMIC DNA]</scope>
</reference>
<evidence type="ECO:0000256" key="11">
    <source>
        <dbReference type="SAM" id="MobiDB-lite"/>
    </source>
</evidence>
<feature type="compositionally biased region" description="Polar residues" evidence="11">
    <location>
        <begin position="996"/>
        <end position="1005"/>
    </location>
</feature>
<evidence type="ECO:0000256" key="5">
    <source>
        <dbReference type="ARBA" id="ARBA00022741"/>
    </source>
</evidence>
<evidence type="ECO:0000256" key="3">
    <source>
        <dbReference type="ARBA" id="ARBA00022448"/>
    </source>
</evidence>
<dbReference type="HAMAP" id="MF_01343_B">
    <property type="entry name" value="Ribosomal_uS15_B"/>
    <property type="match status" value="1"/>
</dbReference>
<organism evidence="14 15">
    <name type="scientific">Hondaea fermentalgiana</name>
    <dbReference type="NCBI Taxonomy" id="2315210"/>
    <lineage>
        <taxon>Eukaryota</taxon>
        <taxon>Sar</taxon>
        <taxon>Stramenopiles</taxon>
        <taxon>Bigyra</taxon>
        <taxon>Labyrinthulomycetes</taxon>
        <taxon>Thraustochytrida</taxon>
        <taxon>Thraustochytriidae</taxon>
        <taxon>Hondaea</taxon>
    </lineage>
</organism>
<feature type="region of interest" description="Disordered" evidence="11">
    <location>
        <begin position="387"/>
        <end position="571"/>
    </location>
</feature>
<keyword evidence="4 12" id="KW-0812">Transmembrane</keyword>
<feature type="region of interest" description="Disordered" evidence="11">
    <location>
        <begin position="354"/>
        <end position="374"/>
    </location>
</feature>
<comment type="similarity">
    <text evidence="2">Belongs to the universal ribosomal protein uS15 family.</text>
</comment>
<keyword evidence="10" id="KW-0687">Ribonucleoprotein</keyword>
<dbReference type="Pfam" id="PF01061">
    <property type="entry name" value="ABC2_membrane"/>
    <property type="match status" value="1"/>
</dbReference>
<dbReference type="GO" id="GO:0140359">
    <property type="term" value="F:ABC-type transporter activity"/>
    <property type="evidence" value="ECO:0007669"/>
    <property type="project" value="InterPro"/>
</dbReference>
<feature type="transmembrane region" description="Helical" evidence="12">
    <location>
        <begin position="759"/>
        <end position="780"/>
    </location>
</feature>
<sequence length="1211" mass="133870">MGDFDGYTIGTIIVLAVTMAFPLVLFSWLSRRLCCDQQLKHFFAAQHEEFSGNAQERSGQVPSIRPPPRVLLSFRDVRYSVPVGKNEEKKILRGVDAYFAPGTMTAIMGPSGCGKSTLLDVLADQKDFGTISGDIRINGRLRSPVFRRASAYVMQFDVLYPNLTPRETLFFVTELRLGEEVSAEEKYQRVEKTLEDLDLLHVADTRIGDGDGGGGLSGGQKRRVTVAIELVTGPGLIMLDEPTSGLDAFGSLRLVKVLRDLANEGRTIACTIHQPRADIFKLFDNLLLMKLGIVMYFGSIDGIFPYFESLGVEVDYSVNPADFIVDLTKEKSPEESEEERRVLERIARARERRKADQASVRATDGDLDDGMDSTSQNLSLMASLEEYEEEEEAAMKDKTESESNLASAEKATGDASDDLRGAKDNRLEGPAAVQKGEKVLRGDAAEKEDNVAAAAPAAQEMGREKDASEERDGDGDGHVAVPPPVGAMERIAEETSSMARLDSASSASQASSSHVPIEGMSDADVESPRGDRSSIPIAGLSMMQSSMSDGDSKPEEQPKNGIQGSPGVTSDSEMFRVESIAKQPSVRGPVKVDLDMVCDAYLTSNVQKQTQRTIYSIRKGIYPGLPPPLEETYGATEGSENDASQDKYASGFWKQVRTLARRAIVNDMRNSSYVFGNWVIGPIMMLFYGALYSNVDAPLSVNQTIVDDRLNELQACNLNDASLAQFDPSFTVNSSLPSLEYCGEEIAKDQQLGFVRASLIYQFLAAAYFSEGPYVAQVFLDKRMFFREHAARAYSSGAYHAAWYIRTFFAAFLKGLLFTPIGYFAAQLVASAEPYFLFAIFFGGMSACGSSMAVLCASLFPGLQIASSVFVFVNILAQNLCGYWLVSTFIPPWFIWIYYLNFFRYAFEGAVSGQQLPEASDIRARAWLYTLVVILFAVGFQLIAFTATWLGNRTVSTDSAALCLTDPEEDEEFTDESFLAQSRERQSELRGEGSRLETSQAQGAGTSMRGVSRRNMLDRYREAQRASTRLHDLRSHPSSVNTALGPGAGGAGKSPSEGLSSGGSSQEPSPLHFEFAQRALDIMNGSFDDNEARRRRQRKNEVLAKRPQLKRHELDCGSSEVQIAHMTGRIQYLQEHLEKHTKDIGSRRGLDRLITKRYKLLAYLRKTNEPRFLETIKALRITMPSSLDTTPKYGRRAKHKRKKMRGRDVDQ</sequence>
<evidence type="ECO:0000256" key="8">
    <source>
        <dbReference type="ARBA" id="ARBA00022989"/>
    </source>
</evidence>
<evidence type="ECO:0000256" key="6">
    <source>
        <dbReference type="ARBA" id="ARBA00022840"/>
    </source>
</evidence>
<keyword evidence="9 12" id="KW-0472">Membrane</keyword>
<evidence type="ECO:0000256" key="2">
    <source>
        <dbReference type="ARBA" id="ARBA00008434"/>
    </source>
</evidence>
<keyword evidence="6" id="KW-0067">ATP-binding</keyword>
<feature type="transmembrane region" description="Helical" evidence="12">
    <location>
        <begin position="6"/>
        <end position="29"/>
    </location>
</feature>
<evidence type="ECO:0000313" key="14">
    <source>
        <dbReference type="EMBL" id="GBG29707.1"/>
    </source>
</evidence>
<dbReference type="GO" id="GO:1990904">
    <property type="term" value="C:ribonucleoprotein complex"/>
    <property type="evidence" value="ECO:0007669"/>
    <property type="project" value="UniProtKB-KW"/>
</dbReference>
<dbReference type="GO" id="GO:0003735">
    <property type="term" value="F:structural constituent of ribosome"/>
    <property type="evidence" value="ECO:0007669"/>
    <property type="project" value="InterPro"/>
</dbReference>
<feature type="compositionally biased region" description="Basic and acidic residues" evidence="11">
    <location>
        <begin position="461"/>
        <end position="477"/>
    </location>
</feature>
<dbReference type="InterPro" id="IPR017871">
    <property type="entry name" value="ABC_transporter-like_CS"/>
</dbReference>
<gene>
    <name evidence="14" type="ORF">FCC1311_059282</name>
</gene>
<feature type="compositionally biased region" description="Low complexity" evidence="11">
    <location>
        <begin position="503"/>
        <end position="513"/>
    </location>
</feature>
<protein>
    <submittedName>
        <fullName evidence="14">ABC transporter G family member 2</fullName>
    </submittedName>
</protein>
<feature type="transmembrane region" description="Helical" evidence="12">
    <location>
        <begin position="671"/>
        <end position="691"/>
    </location>
</feature>
<evidence type="ECO:0000256" key="9">
    <source>
        <dbReference type="ARBA" id="ARBA00023136"/>
    </source>
</evidence>
<dbReference type="InterPro" id="IPR005290">
    <property type="entry name" value="Ribosomal_uS15_bac-type"/>
</dbReference>
<dbReference type="InterPro" id="IPR050352">
    <property type="entry name" value="ABCG_transporters"/>
</dbReference>
<dbReference type="NCBIfam" id="TIGR00952">
    <property type="entry name" value="S15_bact"/>
    <property type="match status" value="1"/>
</dbReference>
<dbReference type="InParanoid" id="A0A2R5GFP2"/>
<dbReference type="Proteomes" id="UP000241890">
    <property type="component" value="Unassembled WGS sequence"/>
</dbReference>
<evidence type="ECO:0000259" key="13">
    <source>
        <dbReference type="PROSITE" id="PS50893"/>
    </source>
</evidence>
<evidence type="ECO:0000256" key="1">
    <source>
        <dbReference type="ARBA" id="ARBA00004141"/>
    </source>
</evidence>
<dbReference type="Gene3D" id="1.10.287.10">
    <property type="entry name" value="S15/NS1, RNA-binding"/>
    <property type="match status" value="1"/>
</dbReference>
<keyword evidence="8 12" id="KW-1133">Transmembrane helix</keyword>
<evidence type="ECO:0000256" key="12">
    <source>
        <dbReference type="SAM" id="Phobius"/>
    </source>
</evidence>
<feature type="compositionally biased region" description="Low complexity" evidence="11">
    <location>
        <begin position="451"/>
        <end position="460"/>
    </location>
</feature>
<feature type="transmembrane region" description="Helical" evidence="12">
    <location>
        <begin position="926"/>
        <end position="950"/>
    </location>
</feature>
<dbReference type="Pfam" id="PF00005">
    <property type="entry name" value="ABC_tran"/>
    <property type="match status" value="1"/>
</dbReference>
<evidence type="ECO:0000256" key="4">
    <source>
        <dbReference type="ARBA" id="ARBA00022692"/>
    </source>
</evidence>
<dbReference type="InterPro" id="IPR000589">
    <property type="entry name" value="Ribosomal_uS15"/>
</dbReference>
<comment type="subcellular location">
    <subcellularLocation>
        <location evidence="1">Membrane</location>
        <topology evidence="1">Multi-pass membrane protein</topology>
    </subcellularLocation>
</comment>
<accession>A0A2R5GFP2</accession>
<dbReference type="EMBL" id="BEYU01000063">
    <property type="protein sequence ID" value="GBG29707.1"/>
    <property type="molecule type" value="Genomic_DNA"/>
</dbReference>
<dbReference type="InterPro" id="IPR003593">
    <property type="entry name" value="AAA+_ATPase"/>
</dbReference>
<evidence type="ECO:0000256" key="10">
    <source>
        <dbReference type="ARBA" id="ARBA00023274"/>
    </source>
</evidence>
<proteinExistence type="inferred from homology"/>
<dbReference type="SMART" id="SM01387">
    <property type="entry name" value="Ribosomal_S15"/>
    <property type="match status" value="1"/>
</dbReference>
<keyword evidence="3" id="KW-0813">Transport</keyword>
<feature type="region of interest" description="Disordered" evidence="11">
    <location>
        <begin position="972"/>
        <end position="1069"/>
    </location>
</feature>
<dbReference type="Gene3D" id="3.40.50.300">
    <property type="entry name" value="P-loop containing nucleotide triphosphate hydrolases"/>
    <property type="match status" value="1"/>
</dbReference>
<dbReference type="GO" id="GO:0005524">
    <property type="term" value="F:ATP binding"/>
    <property type="evidence" value="ECO:0007669"/>
    <property type="project" value="UniProtKB-KW"/>
</dbReference>
<dbReference type="OrthoDB" id="194417at2759"/>
<dbReference type="PANTHER" id="PTHR48041:SF139">
    <property type="entry name" value="PROTEIN SCARLET"/>
    <property type="match status" value="1"/>
</dbReference>
<dbReference type="GO" id="GO:0016887">
    <property type="term" value="F:ATP hydrolysis activity"/>
    <property type="evidence" value="ECO:0007669"/>
    <property type="project" value="InterPro"/>
</dbReference>
<dbReference type="InterPro" id="IPR013525">
    <property type="entry name" value="ABC2_TM"/>
</dbReference>
<feature type="transmembrane region" description="Helical" evidence="12">
    <location>
        <begin position="801"/>
        <end position="823"/>
    </location>
</feature>
<dbReference type="SUPFAM" id="SSF52540">
    <property type="entry name" value="P-loop containing nucleoside triphosphate hydrolases"/>
    <property type="match status" value="1"/>
</dbReference>
<dbReference type="GO" id="GO:0006412">
    <property type="term" value="P:translation"/>
    <property type="evidence" value="ECO:0007669"/>
    <property type="project" value="InterPro"/>
</dbReference>
<feature type="compositionally biased region" description="Basic and acidic residues" evidence="11">
    <location>
        <begin position="435"/>
        <end position="450"/>
    </location>
</feature>
<dbReference type="PROSITE" id="PS00211">
    <property type="entry name" value="ABC_TRANSPORTER_1"/>
    <property type="match status" value="1"/>
</dbReference>
<dbReference type="Pfam" id="PF00312">
    <property type="entry name" value="Ribosomal_S15"/>
    <property type="match status" value="1"/>
</dbReference>
<keyword evidence="5" id="KW-0547">Nucleotide-binding</keyword>
<keyword evidence="7" id="KW-0689">Ribosomal protein</keyword>
<name>A0A2R5GFP2_9STRA</name>
<feature type="compositionally biased region" description="Basic residues" evidence="11">
    <location>
        <begin position="1193"/>
        <end position="1205"/>
    </location>
</feature>